<evidence type="ECO:0000313" key="1">
    <source>
        <dbReference type="EMBL" id="MBJ3783616.1"/>
    </source>
</evidence>
<comment type="caution">
    <text evidence="1">The sequence shown here is derived from an EMBL/GenBank/DDBJ whole genome shotgun (WGS) entry which is preliminary data.</text>
</comment>
<dbReference type="AlphaFoldDB" id="A0A934MKJ1"/>
<reference evidence="1" key="1">
    <citation type="submission" date="2020-12" db="EMBL/GenBank/DDBJ databases">
        <title>Devosia sp. MSA67 isolated from Mo River.</title>
        <authorList>
            <person name="Ma F."/>
            <person name="Zi Z."/>
        </authorList>
    </citation>
    <scope>NUCLEOTIDE SEQUENCE</scope>
    <source>
        <strain evidence="1">MSA67</strain>
    </source>
</reference>
<evidence type="ECO:0000313" key="2">
    <source>
        <dbReference type="Proteomes" id="UP000602124"/>
    </source>
</evidence>
<keyword evidence="2" id="KW-1185">Reference proteome</keyword>
<organism evidence="1 2">
    <name type="scientific">Devosia sediminis</name>
    <dbReference type="NCBI Taxonomy" id="2798801"/>
    <lineage>
        <taxon>Bacteria</taxon>
        <taxon>Pseudomonadati</taxon>
        <taxon>Pseudomonadota</taxon>
        <taxon>Alphaproteobacteria</taxon>
        <taxon>Hyphomicrobiales</taxon>
        <taxon>Devosiaceae</taxon>
        <taxon>Devosia</taxon>
    </lineage>
</organism>
<gene>
    <name evidence="1" type="ORF">JEQ47_02675</name>
</gene>
<evidence type="ECO:0008006" key="3">
    <source>
        <dbReference type="Google" id="ProtNLM"/>
    </source>
</evidence>
<dbReference type="Proteomes" id="UP000602124">
    <property type="component" value="Unassembled WGS sequence"/>
</dbReference>
<name>A0A934MKJ1_9HYPH</name>
<dbReference type="RefSeq" id="WP_198874845.1">
    <property type="nucleotide sequence ID" value="NZ_JAEKMH010000001.1"/>
</dbReference>
<proteinExistence type="predicted"/>
<sequence>MTLPVSVLPHGDEHLPGLVVRAGNLMGYDLTSDVLIPLGYKSRAESIASAPGLKFPLADHLGCRVEDISPLFLDQAGRSGWLRFFGAEIRAIHREVTVRRIAPGTLATCGYHKAAWQIRAFGFDPATGERLISECPVCGTTLGWVRVRDLAFCDRCDRVDDHGFVRSEVDLRDWPQEKVEVEDMEALRFVTSLVDPDPAVRAAYAPALHPDIETDRGSLFEFAISIASAMTQDPKRSVTSVAKPGSREMFDRIEPDVLAKAGRVVLSWPDGFHDLCSQARDSASERSGHYGVKKEIGSLYALTTDRALPPELRAAVRKSVEDDMAMTAVSLPTVRKGSYRNRSDLLTAYEAAKEFGIRPKLFKILAGHPEVRVIRNAGSKNSPMLFERAQIAMIAAQRADMEAASSAAVRLGLPTGAMAELAEAGLVDTVGGPVLMLAVGKEYYTRSSVNRLVDRLESKVLPAVPPCTYIRLTKAVYRLPPGPKPWAGIISRVIDGTIPVHRIDGRLTGTMTSLAAPDFETVVAAVGRHAGSDEARDGLLTHIEASVLLGVTEPMVGRLVLRRLLPVKAKGQVSIARADVFAVARKWMFTNEASRRLGVPNRLVRTTLAKFGVHPKHELRERQQLVFAREEVERVLETVVSTAA</sequence>
<dbReference type="EMBL" id="JAEKMH010000001">
    <property type="protein sequence ID" value="MBJ3783616.1"/>
    <property type="molecule type" value="Genomic_DNA"/>
</dbReference>
<accession>A0A934MKJ1</accession>
<protein>
    <recommendedName>
        <fullName evidence="3">TniQ protein</fullName>
    </recommendedName>
</protein>